<dbReference type="InterPro" id="IPR045851">
    <property type="entry name" value="AMP-bd_C_sf"/>
</dbReference>
<evidence type="ECO:0000313" key="3">
    <source>
        <dbReference type="EMBL" id="PZQ69504.1"/>
    </source>
</evidence>
<dbReference type="InterPro" id="IPR020845">
    <property type="entry name" value="AMP-binding_CS"/>
</dbReference>
<dbReference type="PANTHER" id="PTHR43767:SF12">
    <property type="entry name" value="AMP-DEPENDENT SYNTHETASE AND LIGASE"/>
    <property type="match status" value="1"/>
</dbReference>
<dbReference type="InterPro" id="IPR000873">
    <property type="entry name" value="AMP-dep_synth/lig_dom"/>
</dbReference>
<evidence type="ECO:0000259" key="2">
    <source>
        <dbReference type="Pfam" id="PF13193"/>
    </source>
</evidence>
<dbReference type="InterPro" id="IPR025110">
    <property type="entry name" value="AMP-bd_C"/>
</dbReference>
<organism evidence="3 4">
    <name type="scientific">Variovorax paradoxus</name>
    <dbReference type="NCBI Taxonomy" id="34073"/>
    <lineage>
        <taxon>Bacteria</taxon>
        <taxon>Pseudomonadati</taxon>
        <taxon>Pseudomonadota</taxon>
        <taxon>Betaproteobacteria</taxon>
        <taxon>Burkholderiales</taxon>
        <taxon>Comamonadaceae</taxon>
        <taxon>Variovorax</taxon>
    </lineage>
</organism>
<dbReference type="Pfam" id="PF13193">
    <property type="entry name" value="AMP-binding_C"/>
    <property type="match status" value="1"/>
</dbReference>
<keyword evidence="3" id="KW-0436">Ligase</keyword>
<dbReference type="InterPro" id="IPR042099">
    <property type="entry name" value="ANL_N_sf"/>
</dbReference>
<dbReference type="PROSITE" id="PS00455">
    <property type="entry name" value="AMP_BINDING"/>
    <property type="match status" value="1"/>
</dbReference>
<dbReference type="InterPro" id="IPR050237">
    <property type="entry name" value="ATP-dep_AMP-bd_enzyme"/>
</dbReference>
<dbReference type="Gene3D" id="3.30.300.30">
    <property type="match status" value="1"/>
</dbReference>
<sequence length="569" mass="61158">MTARPWIGAYPPGTRWDAPLPTCVLPEVLDRAAARWPRRTALRFEGAALSYAELDEACHRLARALTRLGVRPGSHVGLYLPNTPHYVIGFFAVLRAGATVVNYSPLDAGPVLAHKIEDSRTDLILTLDVPELADRMRGFLDSTRLSTLVLGSVDDFRLDAAARQPPVAGGDARCVRFTDLLAAEAAAEGRGDVQQTRPPPGHDLQALAVLQYTGGTTGHPKGAMLTHANLSSALGQLRGMWLDGGLVAEGEERFLVVLPLFHIYSLVANMLFGLSVGAELTLHQRFDTQGATNAIERERITVFFGVPTLFVALATHEAVTHVQLSSLKLCNSGGAPLSLESHRRFVDKARCRLLEGWGMTETCGVGTLSTGAGEHVTGSAGVPVAGVDLLFLDTQTGRELPLGERGELCIRGPNVMAGYWQRPEATAQSFHGDGYLRTGDVGYMTAQGRVYLVDRTKDMMICSGFNVYPRHIEEAIYQHPAVEEVIVIGLPDAYRGQTPKAYVKLKAGAAPLSLEALRAFLHERLGRHEMPTALELRDALPKTPVGKLSKKELHAEVAAAAAAGAAAAG</sequence>
<dbReference type="Proteomes" id="UP000249135">
    <property type="component" value="Unassembled WGS sequence"/>
</dbReference>
<dbReference type="Gene3D" id="3.40.50.12780">
    <property type="entry name" value="N-terminal domain of ligase-like"/>
    <property type="match status" value="1"/>
</dbReference>
<reference evidence="3 4" key="1">
    <citation type="submission" date="2017-08" db="EMBL/GenBank/DDBJ databases">
        <title>Infants hospitalized years apart are colonized by the same room-sourced microbial strains.</title>
        <authorList>
            <person name="Brooks B."/>
            <person name="Olm M.R."/>
            <person name="Firek B.A."/>
            <person name="Baker R."/>
            <person name="Thomas B.C."/>
            <person name="Morowitz M.J."/>
            <person name="Banfield J.F."/>
        </authorList>
    </citation>
    <scope>NUCLEOTIDE SEQUENCE [LARGE SCALE GENOMIC DNA]</scope>
    <source>
        <strain evidence="3">S2_005_003_R2_41</strain>
    </source>
</reference>
<evidence type="ECO:0000313" key="4">
    <source>
        <dbReference type="Proteomes" id="UP000249135"/>
    </source>
</evidence>
<feature type="domain" description="AMP-binding enzyme C-terminal" evidence="2">
    <location>
        <begin position="472"/>
        <end position="547"/>
    </location>
</feature>
<gene>
    <name evidence="3" type="ORF">DI563_19480</name>
</gene>
<dbReference type="SUPFAM" id="SSF56801">
    <property type="entry name" value="Acetyl-CoA synthetase-like"/>
    <property type="match status" value="1"/>
</dbReference>
<evidence type="ECO:0000259" key="1">
    <source>
        <dbReference type="Pfam" id="PF00501"/>
    </source>
</evidence>
<feature type="domain" description="AMP-dependent synthetase/ligase" evidence="1">
    <location>
        <begin position="29"/>
        <end position="420"/>
    </location>
</feature>
<dbReference type="AlphaFoldDB" id="A0A2W5PX79"/>
<accession>A0A2W5PX79</accession>
<name>A0A2W5PX79_VARPD</name>
<dbReference type="GO" id="GO:0016877">
    <property type="term" value="F:ligase activity, forming carbon-sulfur bonds"/>
    <property type="evidence" value="ECO:0007669"/>
    <property type="project" value="UniProtKB-ARBA"/>
</dbReference>
<dbReference type="PANTHER" id="PTHR43767">
    <property type="entry name" value="LONG-CHAIN-FATTY-ACID--COA LIGASE"/>
    <property type="match status" value="1"/>
</dbReference>
<dbReference type="EMBL" id="QFPP01000295">
    <property type="protein sequence ID" value="PZQ69504.1"/>
    <property type="molecule type" value="Genomic_DNA"/>
</dbReference>
<protein>
    <submittedName>
        <fullName evidence="3">Dicarboxylate--CoA ligase PimA</fullName>
    </submittedName>
</protein>
<comment type="caution">
    <text evidence="3">The sequence shown here is derived from an EMBL/GenBank/DDBJ whole genome shotgun (WGS) entry which is preliminary data.</text>
</comment>
<proteinExistence type="predicted"/>
<dbReference type="Pfam" id="PF00501">
    <property type="entry name" value="AMP-binding"/>
    <property type="match status" value="1"/>
</dbReference>